<organism evidence="2 3">
    <name type="scientific">Paenalcaligenes hominis</name>
    <dbReference type="NCBI Taxonomy" id="643674"/>
    <lineage>
        <taxon>Bacteria</taxon>
        <taxon>Pseudomonadati</taxon>
        <taxon>Pseudomonadota</taxon>
        <taxon>Betaproteobacteria</taxon>
        <taxon>Burkholderiales</taxon>
        <taxon>Alcaligenaceae</taxon>
        <taxon>Paenalcaligenes</taxon>
    </lineage>
</organism>
<reference evidence="2 3" key="1">
    <citation type="submission" date="2017-01" db="EMBL/GenBank/DDBJ databases">
        <title>Complete Genome Sequence of Paenalcaligenes hominis, Isolated from a paraplegic Patient with neurogenic bladder.</title>
        <authorList>
            <person name="Mukhopadhyay R."/>
            <person name="Joaquin J."/>
            <person name="Hogue R."/>
            <person name="Kilaru A."/>
            <person name="Jospin G."/>
            <person name="Mars K."/>
            <person name="Eisen J.A."/>
            <person name="Chaturvedi V."/>
        </authorList>
    </citation>
    <scope>NUCLEOTIDE SEQUENCE [LARGE SCALE GENOMIC DNA]</scope>
    <source>
        <strain evidence="2 3">15S00501</strain>
    </source>
</reference>
<dbReference type="OrthoDB" id="8688608at2"/>
<feature type="transmembrane region" description="Helical" evidence="1">
    <location>
        <begin position="65"/>
        <end position="85"/>
    </location>
</feature>
<gene>
    <name evidence="2" type="ORF">PAEH1_05520</name>
</gene>
<name>A0A1U9JZH1_9BURK</name>
<keyword evidence="1" id="KW-0812">Transmembrane</keyword>
<keyword evidence="1" id="KW-1133">Transmembrane helix</keyword>
<evidence type="ECO:0000313" key="2">
    <source>
        <dbReference type="EMBL" id="AQS51167.1"/>
    </source>
</evidence>
<evidence type="ECO:0000313" key="3">
    <source>
        <dbReference type="Proteomes" id="UP000189369"/>
    </source>
</evidence>
<sequence>MHIQSLQWFYDLQASGSVGIWEYLRLAFTLPGNLFVELIGAFPSLASLLGIAASPEAGYSSLNGLIAKVVSCAVWLFLFIQLLNLTARPKRHPVYLDEDSKTQPLMLPMPKDYPVLRRPSL</sequence>
<dbReference type="AlphaFoldDB" id="A0A1U9JZH1"/>
<dbReference type="EMBL" id="CP019697">
    <property type="protein sequence ID" value="AQS51167.1"/>
    <property type="molecule type" value="Genomic_DNA"/>
</dbReference>
<dbReference type="Proteomes" id="UP000189369">
    <property type="component" value="Chromosome"/>
</dbReference>
<proteinExistence type="predicted"/>
<dbReference type="KEGG" id="phn:PAEH1_05520"/>
<evidence type="ECO:0000256" key="1">
    <source>
        <dbReference type="SAM" id="Phobius"/>
    </source>
</evidence>
<keyword evidence="1" id="KW-0472">Membrane</keyword>
<protein>
    <submittedName>
        <fullName evidence="2">Uncharacterized protein</fullName>
    </submittedName>
</protein>
<accession>A0A1U9JZH1</accession>
<feature type="transmembrane region" description="Helical" evidence="1">
    <location>
        <begin position="34"/>
        <end position="53"/>
    </location>
</feature>
<dbReference type="RefSeq" id="WP_077733723.1">
    <property type="nucleotide sequence ID" value="NZ_JBGJLN010000007.1"/>
</dbReference>